<evidence type="ECO:0000313" key="3">
    <source>
        <dbReference type="EMBL" id="KAB8078850.1"/>
    </source>
</evidence>
<sequence length="461" mass="51132">MTQTNATQLPKPFTTILRLLTLTLIFSIIGKRTTTVVLASVFTLWFKTRFNLYQDYVEDRRTTRRERERQRRRQEARVISREILGFVLRDSGVLGKGDVIDGVKGEKLVNGDYGVEQLVNGDAGLEVVGVHVDVDDGDEVSLRAGEVEELDEGISLQDERWEERLDEEVNGGVSVEGEVGILVEGVQVEPVEEKEEEESSAEWVEDVTKDAEEKQVVLGEDKKEVDEAKEETTQWAEDDKQQTTSSEQAEKIISDEKTSSPEDTPKANEIQQQPEPEPEPQNEKPEPKPVQYKPTGLSQSRWSTPSSTTKRVLDPRATTFQPTEFKSSVKSQYQFTPPTTTRPPSSTPLTFSPIGVLASSSSSPLSAYSQPSIFSSVGRSTQSSTPSYEDYSQSPSYSHTYGSTPSYGNSPSYLNSPSYSNTSSYANTSPYGNTSSYGNSSYGCYAPSPYYSNSYNYASAN</sequence>
<dbReference type="OrthoDB" id="4509534at2759"/>
<keyword evidence="2" id="KW-1133">Transmembrane helix</keyword>
<feature type="compositionally biased region" description="Low complexity" evidence="1">
    <location>
        <begin position="405"/>
        <end position="414"/>
    </location>
</feature>
<accession>A0A5N5XIB6</accession>
<organism evidence="3 4">
    <name type="scientific">Aspergillus leporis</name>
    <dbReference type="NCBI Taxonomy" id="41062"/>
    <lineage>
        <taxon>Eukaryota</taxon>
        <taxon>Fungi</taxon>
        <taxon>Dikarya</taxon>
        <taxon>Ascomycota</taxon>
        <taxon>Pezizomycotina</taxon>
        <taxon>Eurotiomycetes</taxon>
        <taxon>Eurotiomycetidae</taxon>
        <taxon>Eurotiales</taxon>
        <taxon>Aspergillaceae</taxon>
        <taxon>Aspergillus</taxon>
        <taxon>Aspergillus subgen. Circumdati</taxon>
    </lineage>
</organism>
<feature type="compositionally biased region" description="Low complexity" evidence="1">
    <location>
        <begin position="336"/>
        <end position="372"/>
    </location>
</feature>
<evidence type="ECO:0000256" key="1">
    <source>
        <dbReference type="SAM" id="MobiDB-lite"/>
    </source>
</evidence>
<dbReference type="EMBL" id="ML732155">
    <property type="protein sequence ID" value="KAB8078850.1"/>
    <property type="molecule type" value="Genomic_DNA"/>
</dbReference>
<keyword evidence="2" id="KW-0472">Membrane</keyword>
<protein>
    <submittedName>
        <fullName evidence="3">Uncharacterized protein</fullName>
    </submittedName>
</protein>
<feature type="transmembrane region" description="Helical" evidence="2">
    <location>
        <begin position="20"/>
        <end position="46"/>
    </location>
</feature>
<keyword evidence="2" id="KW-0812">Transmembrane</keyword>
<dbReference type="AlphaFoldDB" id="A0A5N5XIB6"/>
<gene>
    <name evidence="3" type="ORF">BDV29DRAFT_152487</name>
</gene>
<feature type="compositionally biased region" description="Polar residues" evidence="1">
    <location>
        <begin position="318"/>
        <end position="335"/>
    </location>
</feature>
<evidence type="ECO:0000313" key="4">
    <source>
        <dbReference type="Proteomes" id="UP000326565"/>
    </source>
</evidence>
<feature type="compositionally biased region" description="Polar residues" evidence="1">
    <location>
        <begin position="373"/>
        <end position="404"/>
    </location>
</feature>
<feature type="region of interest" description="Disordered" evidence="1">
    <location>
        <begin position="185"/>
        <end position="414"/>
    </location>
</feature>
<name>A0A5N5XIB6_9EURO</name>
<reference evidence="3 4" key="1">
    <citation type="submission" date="2019-04" db="EMBL/GenBank/DDBJ databases">
        <title>Friends and foes A comparative genomics study of 23 Aspergillus species from section Flavi.</title>
        <authorList>
            <consortium name="DOE Joint Genome Institute"/>
            <person name="Kjaerbolling I."/>
            <person name="Vesth T."/>
            <person name="Frisvad J.C."/>
            <person name="Nybo J.L."/>
            <person name="Theobald S."/>
            <person name="Kildgaard S."/>
            <person name="Isbrandt T."/>
            <person name="Kuo A."/>
            <person name="Sato A."/>
            <person name="Lyhne E.K."/>
            <person name="Kogle M.E."/>
            <person name="Wiebenga A."/>
            <person name="Kun R.S."/>
            <person name="Lubbers R.J."/>
            <person name="Makela M.R."/>
            <person name="Barry K."/>
            <person name="Chovatia M."/>
            <person name="Clum A."/>
            <person name="Daum C."/>
            <person name="Haridas S."/>
            <person name="He G."/>
            <person name="LaButti K."/>
            <person name="Lipzen A."/>
            <person name="Mondo S."/>
            <person name="Riley R."/>
            <person name="Salamov A."/>
            <person name="Simmons B.A."/>
            <person name="Magnuson J.K."/>
            <person name="Henrissat B."/>
            <person name="Mortensen U.H."/>
            <person name="Larsen T.O."/>
            <person name="Devries R.P."/>
            <person name="Grigoriev I.V."/>
            <person name="Machida M."/>
            <person name="Baker S.E."/>
            <person name="Andersen M.R."/>
        </authorList>
    </citation>
    <scope>NUCLEOTIDE SEQUENCE [LARGE SCALE GENOMIC DNA]</scope>
    <source>
        <strain evidence="3 4">CBS 151.66</strain>
    </source>
</reference>
<proteinExistence type="predicted"/>
<keyword evidence="4" id="KW-1185">Reference proteome</keyword>
<feature type="compositionally biased region" description="Acidic residues" evidence="1">
    <location>
        <begin position="190"/>
        <end position="205"/>
    </location>
</feature>
<evidence type="ECO:0000256" key="2">
    <source>
        <dbReference type="SAM" id="Phobius"/>
    </source>
</evidence>
<feature type="compositionally biased region" description="Basic and acidic residues" evidence="1">
    <location>
        <begin position="248"/>
        <end position="266"/>
    </location>
</feature>
<feature type="compositionally biased region" description="Polar residues" evidence="1">
    <location>
        <begin position="296"/>
        <end position="310"/>
    </location>
</feature>
<dbReference type="Proteomes" id="UP000326565">
    <property type="component" value="Unassembled WGS sequence"/>
</dbReference>
<feature type="compositionally biased region" description="Basic and acidic residues" evidence="1">
    <location>
        <begin position="206"/>
        <end position="241"/>
    </location>
</feature>